<gene>
    <name evidence="1" type="ORF">GX618_03685</name>
</gene>
<organism evidence="1 2">
    <name type="scientific">Candidatus Dojkabacteria bacterium</name>
    <dbReference type="NCBI Taxonomy" id="2099670"/>
    <lineage>
        <taxon>Bacteria</taxon>
        <taxon>Candidatus Dojkabacteria</taxon>
    </lineage>
</organism>
<comment type="caution">
    <text evidence="1">The sequence shown here is derived from an EMBL/GenBank/DDBJ whole genome shotgun (WGS) entry which is preliminary data.</text>
</comment>
<dbReference type="AlphaFoldDB" id="A0A847ETP2"/>
<evidence type="ECO:0000313" key="2">
    <source>
        <dbReference type="Proteomes" id="UP000554004"/>
    </source>
</evidence>
<evidence type="ECO:0000313" key="1">
    <source>
        <dbReference type="EMBL" id="NLE31343.1"/>
    </source>
</evidence>
<dbReference type="Proteomes" id="UP000554004">
    <property type="component" value="Unassembled WGS sequence"/>
</dbReference>
<reference evidence="1 2" key="1">
    <citation type="journal article" date="2020" name="Biotechnol. Biofuels">
        <title>New insights from the biogas microbiome by comprehensive genome-resolved metagenomics of nearly 1600 species originating from multiple anaerobic digesters.</title>
        <authorList>
            <person name="Campanaro S."/>
            <person name="Treu L."/>
            <person name="Rodriguez-R L.M."/>
            <person name="Kovalovszki A."/>
            <person name="Ziels R.M."/>
            <person name="Maus I."/>
            <person name="Zhu X."/>
            <person name="Kougias P.G."/>
            <person name="Basile A."/>
            <person name="Luo G."/>
            <person name="Schluter A."/>
            <person name="Konstantinidis K.T."/>
            <person name="Angelidaki I."/>
        </authorList>
    </citation>
    <scope>NUCLEOTIDE SEQUENCE [LARGE SCALE GENOMIC DNA]</scope>
    <source>
        <strain evidence="1">AS06rmzACSIP_421</strain>
    </source>
</reference>
<name>A0A847ETP2_9BACT</name>
<accession>A0A847ETP2</accession>
<dbReference type="EMBL" id="JAAZAL010000128">
    <property type="protein sequence ID" value="NLE31343.1"/>
    <property type="molecule type" value="Genomic_DNA"/>
</dbReference>
<protein>
    <submittedName>
        <fullName evidence="1">Uncharacterized protein</fullName>
    </submittedName>
</protein>
<proteinExistence type="predicted"/>
<sequence length="151" mass="17501">MFSESNDQTDISDLMSSTEIIIGGEKYNFSYEEYSGISSVASLDRAFVYQQENQVDKLFQLTPNTSKFEANYDLNRLNMQDPNLIQSLIVRGSEIVNRCEELDTSKVPAKVLQEVIEIEGKTFTITYLPENSMYRETYEKRIRNRIKRVGE</sequence>